<dbReference type="PANTHER" id="PTHR14226:SF57">
    <property type="entry name" value="BLR7027 PROTEIN"/>
    <property type="match status" value="1"/>
</dbReference>
<feature type="active site" description="Proton acceptor" evidence="4">
    <location>
        <position position="228"/>
    </location>
</feature>
<feature type="short sequence motif" description="DGA/G" evidence="4">
    <location>
        <begin position="228"/>
        <end position="230"/>
    </location>
</feature>
<sequence length="389" mass="43968">MKRTALVLSGGGFKGAFQVGALAYLKENWTKIIPHKPNMHFDIIAGVSVGSLNGLLIAQDKFGELIELWDKVAENGVGEIYQSDFIDTRPDHSDPDPKLKMSISWKSIRKHFPKTTRNILLRALFNRQRMLDALREEFQGFQSIADNTPLRNKLLEYAKKENIQNAIYKCGYVSLSDGKYFATKHEDFDSNEDFLDGVLASTAMPIIWKPIEKIKAQSKVAPAQQVVDGGIRNVSPLSDVIKEIARSFPDDEFTIIIINCNSGEIPEDPPGTKRNIAQIALRSLVEISITEIFNNDIKEFMDKNYLVKQVKSKFPEEVIHDYDFANNAQGKPLKFFEAIIIQPDNGILGDTLTANRPLVQRRLNHGKQKAKLALKKHLENKDPFKFTIV</sequence>
<evidence type="ECO:0000259" key="5">
    <source>
        <dbReference type="PROSITE" id="PS51635"/>
    </source>
</evidence>
<feature type="domain" description="PNPLA" evidence="5">
    <location>
        <begin position="6"/>
        <end position="241"/>
    </location>
</feature>
<evidence type="ECO:0000256" key="4">
    <source>
        <dbReference type="PROSITE-ProRule" id="PRU01161"/>
    </source>
</evidence>
<dbReference type="Pfam" id="PF01734">
    <property type="entry name" value="Patatin"/>
    <property type="match status" value="1"/>
</dbReference>
<dbReference type="SUPFAM" id="SSF52151">
    <property type="entry name" value="FabD/lysophospholipase-like"/>
    <property type="match status" value="1"/>
</dbReference>
<evidence type="ECO:0000313" key="7">
    <source>
        <dbReference type="Proteomes" id="UP000004478"/>
    </source>
</evidence>
<evidence type="ECO:0000313" key="6">
    <source>
        <dbReference type="EMBL" id="EKB47894.1"/>
    </source>
</evidence>
<dbReference type="OrthoDB" id="1489257at2"/>
<proteinExistence type="predicted"/>
<dbReference type="Gene3D" id="3.40.1090.10">
    <property type="entry name" value="Cytosolic phospholipase A2 catalytic domain"/>
    <property type="match status" value="1"/>
</dbReference>
<dbReference type="PANTHER" id="PTHR14226">
    <property type="entry name" value="NEUROPATHY TARGET ESTERASE/SWISS CHEESE D.MELANOGASTER"/>
    <property type="match status" value="1"/>
</dbReference>
<dbReference type="PROSITE" id="PS51635">
    <property type="entry name" value="PNPLA"/>
    <property type="match status" value="1"/>
</dbReference>
<dbReference type="GO" id="GO:0016787">
    <property type="term" value="F:hydrolase activity"/>
    <property type="evidence" value="ECO:0007669"/>
    <property type="project" value="UniProtKB-UniRule"/>
</dbReference>
<protein>
    <submittedName>
        <fullName evidence="6">Patatin</fullName>
    </submittedName>
</protein>
<dbReference type="Proteomes" id="UP000004478">
    <property type="component" value="Unassembled WGS sequence"/>
</dbReference>
<reference evidence="6 7" key="1">
    <citation type="journal article" date="2012" name="J. Bacteriol.">
        <title>Draft Genome Sequence of Cecembia lonarensis Strain LW9T, Isolated from Lonar Lake, a Haloalkaline Lake in India.</title>
        <authorList>
            <person name="Shivaji S."/>
            <person name="Ara S."/>
            <person name="Singh A."/>
            <person name="Pinnaka A.K."/>
        </authorList>
    </citation>
    <scope>NUCLEOTIDE SEQUENCE [LARGE SCALE GENOMIC DNA]</scope>
    <source>
        <strain evidence="6 7">LW9</strain>
    </source>
</reference>
<accession>K1LUS7</accession>
<feature type="short sequence motif" description="GXSXG" evidence="4">
    <location>
        <begin position="46"/>
        <end position="50"/>
    </location>
</feature>
<keyword evidence="1 4" id="KW-0378">Hydrolase</keyword>
<comment type="caution">
    <text evidence="6">The sequence shown here is derived from an EMBL/GenBank/DDBJ whole genome shotgun (WGS) entry which is preliminary data.</text>
</comment>
<gene>
    <name evidence="6" type="ORF">B879_03511</name>
</gene>
<keyword evidence="3 4" id="KW-0443">Lipid metabolism</keyword>
<name>K1LUS7_CECL9</name>
<dbReference type="EMBL" id="AMGM01000083">
    <property type="protein sequence ID" value="EKB47894.1"/>
    <property type="molecule type" value="Genomic_DNA"/>
</dbReference>
<dbReference type="InterPro" id="IPR050301">
    <property type="entry name" value="NTE"/>
</dbReference>
<dbReference type="InterPro" id="IPR016035">
    <property type="entry name" value="Acyl_Trfase/lysoPLipase"/>
</dbReference>
<dbReference type="InterPro" id="IPR002641">
    <property type="entry name" value="PNPLA_dom"/>
</dbReference>
<feature type="active site" description="Nucleophile" evidence="4">
    <location>
        <position position="48"/>
    </location>
</feature>
<keyword evidence="2 4" id="KW-0442">Lipid degradation</keyword>
<feature type="short sequence motif" description="GXGXXG" evidence="4">
    <location>
        <begin position="10"/>
        <end position="15"/>
    </location>
</feature>
<organism evidence="6 7">
    <name type="scientific">Cecembia lonarensis (strain CCUG 58316 / KCTC 22772 / LW9)</name>
    <dbReference type="NCBI Taxonomy" id="1225176"/>
    <lineage>
        <taxon>Bacteria</taxon>
        <taxon>Pseudomonadati</taxon>
        <taxon>Bacteroidota</taxon>
        <taxon>Cytophagia</taxon>
        <taxon>Cytophagales</taxon>
        <taxon>Cyclobacteriaceae</taxon>
        <taxon>Cecembia</taxon>
    </lineage>
</organism>
<dbReference type="AlphaFoldDB" id="K1LUS7"/>
<evidence type="ECO:0000256" key="2">
    <source>
        <dbReference type="ARBA" id="ARBA00022963"/>
    </source>
</evidence>
<evidence type="ECO:0000256" key="3">
    <source>
        <dbReference type="ARBA" id="ARBA00023098"/>
    </source>
</evidence>
<keyword evidence="7" id="KW-1185">Reference proteome</keyword>
<evidence type="ECO:0000256" key="1">
    <source>
        <dbReference type="ARBA" id="ARBA00022801"/>
    </source>
</evidence>
<dbReference type="GO" id="GO:0016042">
    <property type="term" value="P:lipid catabolic process"/>
    <property type="evidence" value="ECO:0007669"/>
    <property type="project" value="UniProtKB-UniRule"/>
</dbReference>